<dbReference type="Proteomes" id="UP000707535">
    <property type="component" value="Unassembled WGS sequence"/>
</dbReference>
<dbReference type="Gene3D" id="3.20.20.140">
    <property type="entry name" value="Metal-dependent hydrolases"/>
    <property type="match status" value="1"/>
</dbReference>
<dbReference type="GO" id="GO:0019698">
    <property type="term" value="P:D-galacturonate catabolic process"/>
    <property type="evidence" value="ECO:0007669"/>
    <property type="project" value="TreeGrafter"/>
</dbReference>
<dbReference type="AlphaFoldDB" id="A0A921FA20"/>
<gene>
    <name evidence="7 8" type="primary">uxaC</name>
    <name evidence="8" type="ORF">K8V00_09230</name>
</gene>
<name>A0A921FA20_9LACO</name>
<evidence type="ECO:0000313" key="8">
    <source>
        <dbReference type="EMBL" id="HJE97789.1"/>
    </source>
</evidence>
<dbReference type="NCBIfam" id="NF002794">
    <property type="entry name" value="PRK02925.1"/>
    <property type="match status" value="1"/>
</dbReference>
<reference evidence="8" key="1">
    <citation type="journal article" date="2021" name="PeerJ">
        <title>Extensive microbial diversity within the chicken gut microbiome revealed by metagenomics and culture.</title>
        <authorList>
            <person name="Gilroy R."/>
            <person name="Ravi A."/>
            <person name="Getino M."/>
            <person name="Pursley I."/>
            <person name="Horton D.L."/>
            <person name="Alikhan N.F."/>
            <person name="Baker D."/>
            <person name="Gharbi K."/>
            <person name="Hall N."/>
            <person name="Watson M."/>
            <person name="Adriaenssens E.M."/>
            <person name="Foster-Nyarko E."/>
            <person name="Jarju S."/>
            <person name="Secka A."/>
            <person name="Antonio M."/>
            <person name="Oren A."/>
            <person name="Chaudhuri R.R."/>
            <person name="La Ragione R."/>
            <person name="Hildebrand F."/>
            <person name="Pallen M.J."/>
        </authorList>
    </citation>
    <scope>NUCLEOTIDE SEQUENCE</scope>
    <source>
        <strain evidence="8">CHK174-6876</strain>
    </source>
</reference>
<sequence>MFLDKDFLLTTDTAKRLYHNYAEDMPIIDYHCHLNPVEIYENKNFANLTEAWLVSGTYGDHYKWRLERTNGVPEKYITGDADPYDKFMAWAYTIEHSIGNPLYEWTHLELKRFFGIDTLLNTKTAPAIWEKANAMLATDEFKRRNLIKRFNVRVVCTTDDPIDDLRYHKLLKSEKAFKTLPAFRPDKILNITKPGYGEYVDKLAEVSGVSVNGFADIVKALHQRLDFFASMGSKLADHALDTVEYAYASDTQLDAIVDKARNIKDDEELTELEVAQYRTALLKALMREYHTRDWTMQFHIHAYRDLNTGMFKQIGPDTGYDAMNDRPIAEPIAKLFKAMEEEDAVPRTIFYSLNSNDWMPLATIMQCYQKDTKQKLQLGSGWWFNDTREFMRKQLTVMAQESCLPNFVGMLTDSRSFLSWTRHEYFRRVLCELIGEWVQRGQLPDDEEALGKMVRDISYNNAHDWFRFFEDDEF</sequence>
<evidence type="ECO:0000256" key="5">
    <source>
        <dbReference type="ARBA" id="ARBA00020555"/>
    </source>
</evidence>
<comment type="catalytic activity">
    <reaction evidence="1 7">
        <text>D-glucuronate = D-fructuronate</text>
        <dbReference type="Rhea" id="RHEA:13049"/>
        <dbReference type="ChEBI" id="CHEBI:58720"/>
        <dbReference type="ChEBI" id="CHEBI:59863"/>
        <dbReference type="EC" id="5.3.1.12"/>
    </reaction>
</comment>
<dbReference type="InterPro" id="IPR032466">
    <property type="entry name" value="Metal_Hydrolase"/>
</dbReference>
<dbReference type="PANTHER" id="PTHR30068">
    <property type="entry name" value="URONATE ISOMERASE"/>
    <property type="match status" value="1"/>
</dbReference>
<evidence type="ECO:0000256" key="2">
    <source>
        <dbReference type="ARBA" id="ARBA00004892"/>
    </source>
</evidence>
<dbReference type="Gene3D" id="1.10.2020.10">
    <property type="entry name" value="uronate isomerase, domain 2, chain A"/>
    <property type="match status" value="1"/>
</dbReference>
<comment type="caution">
    <text evidence="8">The sequence shown here is derived from an EMBL/GenBank/DDBJ whole genome shotgun (WGS) entry which is preliminary data.</text>
</comment>
<dbReference type="EC" id="5.3.1.12" evidence="4 7"/>
<protein>
    <recommendedName>
        <fullName evidence="5 7">Uronate isomerase</fullName>
        <ecNumber evidence="4 7">5.3.1.12</ecNumber>
    </recommendedName>
    <alternativeName>
        <fullName evidence="7">Glucuronate isomerase</fullName>
    </alternativeName>
    <alternativeName>
        <fullName evidence="7">Uronic isomerase</fullName>
    </alternativeName>
</protein>
<dbReference type="GO" id="GO:0042840">
    <property type="term" value="P:D-glucuronate catabolic process"/>
    <property type="evidence" value="ECO:0007669"/>
    <property type="project" value="TreeGrafter"/>
</dbReference>
<evidence type="ECO:0000256" key="3">
    <source>
        <dbReference type="ARBA" id="ARBA00008397"/>
    </source>
</evidence>
<evidence type="ECO:0000256" key="7">
    <source>
        <dbReference type="HAMAP-Rule" id="MF_00675"/>
    </source>
</evidence>
<evidence type="ECO:0000256" key="6">
    <source>
        <dbReference type="ARBA" id="ARBA00023235"/>
    </source>
</evidence>
<evidence type="ECO:0000256" key="4">
    <source>
        <dbReference type="ARBA" id="ARBA00012546"/>
    </source>
</evidence>
<comment type="catalytic activity">
    <reaction evidence="7">
        <text>aldehydo-D-galacturonate = keto-D-tagaturonate</text>
        <dbReference type="Rhea" id="RHEA:27702"/>
        <dbReference type="ChEBI" id="CHEBI:12952"/>
        <dbReference type="ChEBI" id="CHEBI:17886"/>
    </reaction>
</comment>
<dbReference type="HAMAP" id="MF_00675">
    <property type="entry name" value="UxaC"/>
    <property type="match status" value="1"/>
</dbReference>
<comment type="similarity">
    <text evidence="3 7">Belongs to the metallo-dependent hydrolases superfamily. Uronate isomerase family.</text>
</comment>
<dbReference type="EMBL" id="DYXG01000093">
    <property type="protein sequence ID" value="HJE97789.1"/>
    <property type="molecule type" value="Genomic_DNA"/>
</dbReference>
<accession>A0A921FA20</accession>
<proteinExistence type="inferred from homology"/>
<keyword evidence="6 7" id="KW-0413">Isomerase</keyword>
<dbReference type="GO" id="GO:0008880">
    <property type="term" value="F:glucuronate isomerase activity"/>
    <property type="evidence" value="ECO:0007669"/>
    <property type="project" value="UniProtKB-UniRule"/>
</dbReference>
<comment type="pathway">
    <text evidence="2 7">Carbohydrate metabolism; pentose and glucuronate interconversion.</text>
</comment>
<dbReference type="Pfam" id="PF02614">
    <property type="entry name" value="UxaC"/>
    <property type="match status" value="1"/>
</dbReference>
<evidence type="ECO:0000313" key="9">
    <source>
        <dbReference type="Proteomes" id="UP000707535"/>
    </source>
</evidence>
<dbReference type="SUPFAM" id="SSF51556">
    <property type="entry name" value="Metallo-dependent hydrolases"/>
    <property type="match status" value="1"/>
</dbReference>
<dbReference type="PANTHER" id="PTHR30068:SF4">
    <property type="entry name" value="URONATE ISOMERASE"/>
    <property type="match status" value="1"/>
</dbReference>
<evidence type="ECO:0000256" key="1">
    <source>
        <dbReference type="ARBA" id="ARBA00001165"/>
    </source>
</evidence>
<reference evidence="8" key="2">
    <citation type="submission" date="2021-09" db="EMBL/GenBank/DDBJ databases">
        <authorList>
            <person name="Gilroy R."/>
        </authorList>
    </citation>
    <scope>NUCLEOTIDE SEQUENCE</scope>
    <source>
        <strain evidence="8">CHK174-6876</strain>
    </source>
</reference>
<dbReference type="InterPro" id="IPR003766">
    <property type="entry name" value="Uronate_isomerase"/>
</dbReference>
<organism evidence="8 9">
    <name type="scientific">Ligilactobacillus acidipiscis</name>
    <dbReference type="NCBI Taxonomy" id="89059"/>
    <lineage>
        <taxon>Bacteria</taxon>
        <taxon>Bacillati</taxon>
        <taxon>Bacillota</taxon>
        <taxon>Bacilli</taxon>
        <taxon>Lactobacillales</taxon>
        <taxon>Lactobacillaceae</taxon>
        <taxon>Ligilactobacillus</taxon>
    </lineage>
</organism>